<feature type="transmembrane region" description="Helical" evidence="1">
    <location>
        <begin position="7"/>
        <end position="28"/>
    </location>
</feature>
<proteinExistence type="predicted"/>
<evidence type="ECO:0000256" key="1">
    <source>
        <dbReference type="SAM" id="Phobius"/>
    </source>
</evidence>
<protein>
    <submittedName>
        <fullName evidence="3">Oligosaccharide flippase family protein</fullName>
    </submittedName>
</protein>
<dbReference type="AlphaFoldDB" id="A0A1I8BX41"/>
<organism evidence="2 3">
    <name type="scientific">Meloidogyne hapla</name>
    <name type="common">Root-knot nematode worm</name>
    <dbReference type="NCBI Taxonomy" id="6305"/>
    <lineage>
        <taxon>Eukaryota</taxon>
        <taxon>Metazoa</taxon>
        <taxon>Ecdysozoa</taxon>
        <taxon>Nematoda</taxon>
        <taxon>Chromadorea</taxon>
        <taxon>Rhabditida</taxon>
        <taxon>Tylenchina</taxon>
        <taxon>Tylenchomorpha</taxon>
        <taxon>Tylenchoidea</taxon>
        <taxon>Meloidogynidae</taxon>
        <taxon>Meloidogyninae</taxon>
        <taxon>Meloidogyne</taxon>
    </lineage>
</organism>
<accession>A0A1I8BX41</accession>
<keyword evidence="2" id="KW-1185">Reference proteome</keyword>
<keyword evidence="1" id="KW-1133">Transmembrane helix</keyword>
<keyword evidence="1" id="KW-0812">Transmembrane</keyword>
<dbReference type="Proteomes" id="UP000095281">
    <property type="component" value="Unplaced"/>
</dbReference>
<evidence type="ECO:0000313" key="3">
    <source>
        <dbReference type="WBParaSite" id="MhA1_Contig681.frz3.gene9"/>
    </source>
</evidence>
<feature type="transmembrane region" description="Helical" evidence="1">
    <location>
        <begin position="84"/>
        <end position="102"/>
    </location>
</feature>
<name>A0A1I8BX41_MELHA</name>
<sequence length="104" mass="11813">MSKLARSISLIIIVNNGGYLMSFILYNIRLLFNNSSLSDYSWIISLIAETFFSIAASSNAPIFTDYREAYIKEINNIKRLIKIIFFKQNVNIIPAVVVMANVNT</sequence>
<evidence type="ECO:0000313" key="2">
    <source>
        <dbReference type="Proteomes" id="UP000095281"/>
    </source>
</evidence>
<feature type="transmembrane region" description="Helical" evidence="1">
    <location>
        <begin position="40"/>
        <end position="63"/>
    </location>
</feature>
<keyword evidence="1" id="KW-0472">Membrane</keyword>
<dbReference type="WBParaSite" id="MhA1_Contig681.frz3.gene9">
    <property type="protein sequence ID" value="MhA1_Contig681.frz3.gene9"/>
    <property type="gene ID" value="MhA1_Contig681.frz3.gene9"/>
</dbReference>
<reference evidence="3" key="1">
    <citation type="submission" date="2016-11" db="UniProtKB">
        <authorList>
            <consortium name="WormBaseParasite"/>
        </authorList>
    </citation>
    <scope>IDENTIFICATION</scope>
</reference>